<sequence length="82" mass="8845">DKTALNGQLRPVERIYGFHVEAEEMVLVPQASLSAEKTGIVLEFDRSVPAGALLFHGSGYHPHVNTADETGIPLPVFGPLHV</sequence>
<protein>
    <submittedName>
        <fullName evidence="1">Uncharacterized protein</fullName>
    </submittedName>
</protein>
<gene>
    <name evidence="1" type="ORF">K0U00_43485</name>
</gene>
<name>A0ABS7CJT1_9BACL</name>
<evidence type="ECO:0000313" key="2">
    <source>
        <dbReference type="Proteomes" id="UP001519887"/>
    </source>
</evidence>
<organism evidence="1 2">
    <name type="scientific">Paenibacillus sepulcri</name>
    <dbReference type="NCBI Taxonomy" id="359917"/>
    <lineage>
        <taxon>Bacteria</taxon>
        <taxon>Bacillati</taxon>
        <taxon>Bacillota</taxon>
        <taxon>Bacilli</taxon>
        <taxon>Bacillales</taxon>
        <taxon>Paenibacillaceae</taxon>
        <taxon>Paenibacillus</taxon>
    </lineage>
</organism>
<comment type="caution">
    <text evidence="1">The sequence shown here is derived from an EMBL/GenBank/DDBJ whole genome shotgun (WGS) entry which is preliminary data.</text>
</comment>
<dbReference type="EMBL" id="JAHZIK010002568">
    <property type="protein sequence ID" value="MBW7460940.1"/>
    <property type="molecule type" value="Genomic_DNA"/>
</dbReference>
<dbReference type="Proteomes" id="UP001519887">
    <property type="component" value="Unassembled WGS sequence"/>
</dbReference>
<keyword evidence="2" id="KW-1185">Reference proteome</keyword>
<proteinExistence type="predicted"/>
<feature type="non-terminal residue" evidence="1">
    <location>
        <position position="1"/>
    </location>
</feature>
<reference evidence="1 2" key="1">
    <citation type="submission" date="2021-07" db="EMBL/GenBank/DDBJ databases">
        <title>Paenibacillus radiodurans sp. nov., isolated from the southeastern edge of Tengger Desert.</title>
        <authorList>
            <person name="Zhang G."/>
        </authorList>
    </citation>
    <scope>NUCLEOTIDE SEQUENCE [LARGE SCALE GENOMIC DNA]</scope>
    <source>
        <strain evidence="1 2">CCM 7311</strain>
    </source>
</reference>
<evidence type="ECO:0000313" key="1">
    <source>
        <dbReference type="EMBL" id="MBW7460940.1"/>
    </source>
</evidence>
<accession>A0ABS7CJT1</accession>